<feature type="transmembrane region" description="Helical" evidence="10">
    <location>
        <begin position="317"/>
        <end position="335"/>
    </location>
</feature>
<feature type="region of interest" description="Disordered" evidence="9">
    <location>
        <begin position="1"/>
        <end position="44"/>
    </location>
</feature>
<evidence type="ECO:0000256" key="6">
    <source>
        <dbReference type="ARBA" id="ARBA00023125"/>
    </source>
</evidence>
<feature type="domain" description="SANT" evidence="13">
    <location>
        <begin position="360"/>
        <end position="401"/>
    </location>
</feature>
<feature type="region of interest" description="Disordered" evidence="9">
    <location>
        <begin position="1051"/>
        <end position="1093"/>
    </location>
</feature>
<comment type="caution">
    <text evidence="14">The sequence shown here is derived from an EMBL/GenBank/DDBJ whole genome shotgun (WGS) entry which is preliminary data.</text>
</comment>
<reference evidence="14" key="1">
    <citation type="journal article" date="2023" name="G3 (Bethesda)">
        <title>Whole genome assembly and annotation of the endangered Caribbean coral Acropora cervicornis.</title>
        <authorList>
            <person name="Selwyn J.D."/>
            <person name="Vollmer S.V."/>
        </authorList>
    </citation>
    <scope>NUCLEOTIDE SEQUENCE</scope>
    <source>
        <strain evidence="14">K2</strain>
    </source>
</reference>
<dbReference type="PROSITE" id="PS51038">
    <property type="entry name" value="BAH"/>
    <property type="match status" value="1"/>
</dbReference>
<evidence type="ECO:0000313" key="14">
    <source>
        <dbReference type="EMBL" id="KAK2557330.1"/>
    </source>
</evidence>
<dbReference type="SMART" id="SM01189">
    <property type="entry name" value="ELM2"/>
    <property type="match status" value="1"/>
</dbReference>
<keyword evidence="6" id="KW-0238">DNA-binding</keyword>
<evidence type="ECO:0000256" key="5">
    <source>
        <dbReference type="ARBA" id="ARBA00023015"/>
    </source>
</evidence>
<feature type="compositionally biased region" description="Low complexity" evidence="9">
    <location>
        <begin position="723"/>
        <end position="743"/>
    </location>
</feature>
<reference evidence="14" key="2">
    <citation type="journal article" date="2023" name="Science">
        <title>Genomic signatures of disease resistance in endangered staghorn corals.</title>
        <authorList>
            <person name="Vollmer S.V."/>
            <person name="Selwyn J.D."/>
            <person name="Despard B.A."/>
            <person name="Roesel C.L."/>
        </authorList>
    </citation>
    <scope>NUCLEOTIDE SEQUENCE</scope>
    <source>
        <strain evidence="14">K2</strain>
    </source>
</reference>
<evidence type="ECO:0000256" key="3">
    <source>
        <dbReference type="ARBA" id="ARBA00022771"/>
    </source>
</evidence>
<feature type="compositionally biased region" description="Polar residues" evidence="9">
    <location>
        <begin position="8"/>
        <end position="18"/>
    </location>
</feature>
<dbReference type="Gene3D" id="4.10.1240.50">
    <property type="match status" value="1"/>
</dbReference>
<dbReference type="Proteomes" id="UP001249851">
    <property type="component" value="Unassembled WGS sequence"/>
</dbReference>
<feature type="compositionally biased region" description="Low complexity" evidence="9">
    <location>
        <begin position="574"/>
        <end position="584"/>
    </location>
</feature>
<dbReference type="InterPro" id="IPR001025">
    <property type="entry name" value="BAH_dom"/>
</dbReference>
<dbReference type="SMART" id="SM00439">
    <property type="entry name" value="BAH"/>
    <property type="match status" value="1"/>
</dbReference>
<dbReference type="SUPFAM" id="SSF57716">
    <property type="entry name" value="Glucocorticoid receptor-like (DNA-binding domain)"/>
    <property type="match status" value="1"/>
</dbReference>
<dbReference type="Pfam" id="PF00320">
    <property type="entry name" value="GATA"/>
    <property type="match status" value="1"/>
</dbReference>
<dbReference type="EMBL" id="JARQWQ010000050">
    <property type="protein sequence ID" value="KAK2557330.1"/>
    <property type="molecule type" value="Genomic_DNA"/>
</dbReference>
<feature type="region of interest" description="Disordered" evidence="9">
    <location>
        <begin position="713"/>
        <end position="743"/>
    </location>
</feature>
<evidence type="ECO:0000259" key="11">
    <source>
        <dbReference type="PROSITE" id="PS51038"/>
    </source>
</evidence>
<dbReference type="AlphaFoldDB" id="A0AAD9V1I9"/>
<keyword evidence="15" id="KW-1185">Reference proteome</keyword>
<keyword evidence="4" id="KW-0862">Zinc</keyword>
<evidence type="ECO:0000256" key="8">
    <source>
        <dbReference type="ARBA" id="ARBA00023242"/>
    </source>
</evidence>
<accession>A0AAD9V1I9</accession>
<feature type="domain" description="BAH" evidence="11">
    <location>
        <begin position="54"/>
        <end position="191"/>
    </location>
</feature>
<dbReference type="CDD" id="cd04709">
    <property type="entry name" value="BAH_MTA"/>
    <property type="match status" value="1"/>
</dbReference>
<dbReference type="CDD" id="cd00202">
    <property type="entry name" value="ZnF_GATA"/>
    <property type="match status" value="1"/>
</dbReference>
<gene>
    <name evidence="14" type="ORF">P5673_020428</name>
</gene>
<feature type="compositionally biased region" description="Low complexity" evidence="9">
    <location>
        <begin position="552"/>
        <end position="563"/>
    </location>
</feature>
<keyword evidence="7" id="KW-0804">Transcription</keyword>
<dbReference type="InterPro" id="IPR043151">
    <property type="entry name" value="BAH_sf"/>
</dbReference>
<keyword evidence="5" id="KW-0805">Transcription regulation</keyword>
<feature type="compositionally biased region" description="Low complexity" evidence="9">
    <location>
        <begin position="658"/>
        <end position="670"/>
    </location>
</feature>
<dbReference type="Pfam" id="PF01426">
    <property type="entry name" value="BAH"/>
    <property type="match status" value="1"/>
</dbReference>
<dbReference type="CDD" id="cd11661">
    <property type="entry name" value="SANT_MTA3_like"/>
    <property type="match status" value="1"/>
</dbReference>
<dbReference type="InterPro" id="IPR000949">
    <property type="entry name" value="ELM2_dom"/>
</dbReference>
<keyword evidence="10" id="KW-1133">Transmembrane helix</keyword>
<dbReference type="GO" id="GO:0003682">
    <property type="term" value="F:chromatin binding"/>
    <property type="evidence" value="ECO:0007669"/>
    <property type="project" value="InterPro"/>
</dbReference>
<organism evidence="14 15">
    <name type="scientific">Acropora cervicornis</name>
    <name type="common">Staghorn coral</name>
    <dbReference type="NCBI Taxonomy" id="6130"/>
    <lineage>
        <taxon>Eukaryota</taxon>
        <taxon>Metazoa</taxon>
        <taxon>Cnidaria</taxon>
        <taxon>Anthozoa</taxon>
        <taxon>Hexacorallia</taxon>
        <taxon>Scleractinia</taxon>
        <taxon>Astrocoeniina</taxon>
        <taxon>Acroporidae</taxon>
        <taxon>Acropora</taxon>
    </lineage>
</organism>
<evidence type="ECO:0000259" key="13">
    <source>
        <dbReference type="PROSITE" id="PS51293"/>
    </source>
</evidence>
<dbReference type="GO" id="GO:0008270">
    <property type="term" value="F:zinc ion binding"/>
    <property type="evidence" value="ECO:0007669"/>
    <property type="project" value="UniProtKB-KW"/>
</dbReference>
<dbReference type="Gene3D" id="2.30.30.490">
    <property type="match status" value="1"/>
</dbReference>
<comment type="subcellular location">
    <subcellularLocation>
        <location evidence="1">Nucleus</location>
    </subcellularLocation>
</comment>
<dbReference type="GO" id="GO:0005634">
    <property type="term" value="C:nucleus"/>
    <property type="evidence" value="ECO:0007669"/>
    <property type="project" value="UniProtKB-SubCell"/>
</dbReference>
<evidence type="ECO:0000256" key="4">
    <source>
        <dbReference type="ARBA" id="ARBA00022833"/>
    </source>
</evidence>
<dbReference type="PROSITE" id="PS51156">
    <property type="entry name" value="ELM2"/>
    <property type="match status" value="1"/>
</dbReference>
<dbReference type="PANTHER" id="PTHR13859:SF11">
    <property type="entry name" value="GRUNGE, ISOFORM J"/>
    <property type="match status" value="1"/>
</dbReference>
<evidence type="ECO:0000313" key="15">
    <source>
        <dbReference type="Proteomes" id="UP001249851"/>
    </source>
</evidence>
<protein>
    <submittedName>
        <fullName evidence="14">Arginine-glutamic acid dipeptide repeats protein</fullName>
    </submittedName>
</protein>
<feature type="region of interest" description="Disordered" evidence="9">
    <location>
        <begin position="533"/>
        <end position="686"/>
    </location>
</feature>
<dbReference type="GO" id="GO:0003714">
    <property type="term" value="F:transcription corepressor activity"/>
    <property type="evidence" value="ECO:0007669"/>
    <property type="project" value="TreeGrafter"/>
</dbReference>
<dbReference type="InterPro" id="IPR009057">
    <property type="entry name" value="Homeodomain-like_sf"/>
</dbReference>
<dbReference type="InterPro" id="IPR000679">
    <property type="entry name" value="Znf_GATA"/>
</dbReference>
<dbReference type="PROSITE" id="PS51293">
    <property type="entry name" value="SANT"/>
    <property type="match status" value="1"/>
</dbReference>
<dbReference type="InterPro" id="IPR017884">
    <property type="entry name" value="SANT_dom"/>
</dbReference>
<evidence type="ECO:0000256" key="1">
    <source>
        <dbReference type="ARBA" id="ARBA00004123"/>
    </source>
</evidence>
<keyword evidence="2" id="KW-0479">Metal-binding</keyword>
<dbReference type="Gene3D" id="1.10.10.60">
    <property type="entry name" value="Homeodomain-like"/>
    <property type="match status" value="1"/>
</dbReference>
<dbReference type="Pfam" id="PF01448">
    <property type="entry name" value="ELM2"/>
    <property type="match status" value="1"/>
</dbReference>
<dbReference type="GO" id="GO:0043565">
    <property type="term" value="F:sequence-specific DNA binding"/>
    <property type="evidence" value="ECO:0007669"/>
    <property type="project" value="InterPro"/>
</dbReference>
<feature type="transmembrane region" description="Helical" evidence="10">
    <location>
        <begin position="341"/>
        <end position="359"/>
    </location>
</feature>
<feature type="compositionally biased region" description="Polar residues" evidence="9">
    <location>
        <begin position="1072"/>
        <end position="1081"/>
    </location>
</feature>
<keyword evidence="10" id="KW-0812">Transmembrane</keyword>
<evidence type="ECO:0000256" key="7">
    <source>
        <dbReference type="ARBA" id="ARBA00023163"/>
    </source>
</evidence>
<feature type="domain" description="ELM2" evidence="12">
    <location>
        <begin position="192"/>
        <end position="297"/>
    </location>
</feature>
<name>A0AAD9V1I9_ACRCE</name>
<proteinExistence type="predicted"/>
<dbReference type="PANTHER" id="PTHR13859">
    <property type="entry name" value="ATROPHIN-RELATED"/>
    <property type="match status" value="1"/>
</dbReference>
<keyword evidence="10" id="KW-0472">Membrane</keyword>
<feature type="compositionally biased region" description="Low complexity" evidence="9">
    <location>
        <begin position="632"/>
        <end position="646"/>
    </location>
</feature>
<evidence type="ECO:0000256" key="10">
    <source>
        <dbReference type="SAM" id="Phobius"/>
    </source>
</evidence>
<dbReference type="SUPFAM" id="SSF46689">
    <property type="entry name" value="Homeodomain-like"/>
    <property type="match status" value="1"/>
</dbReference>
<keyword evidence="8" id="KW-0539">Nucleus</keyword>
<feature type="compositionally biased region" description="Basic residues" evidence="9">
    <location>
        <begin position="591"/>
        <end position="605"/>
    </location>
</feature>
<dbReference type="FunFam" id="1.10.10.60:FF:000012">
    <property type="entry name" value="Metastasis-associated 1 family, member 3"/>
    <property type="match status" value="1"/>
</dbReference>
<evidence type="ECO:0000256" key="2">
    <source>
        <dbReference type="ARBA" id="ARBA00022723"/>
    </source>
</evidence>
<sequence length="1093" mass="122559">MTMGGRSETGSECNSLTNSDDKQRAKKLTGKTNGDKKSEANEPSLLTYTSDENVLYEPGDCVYIDSQRADVPYFICAIKEFRPSKRDSQLVVVRWYYRPSEVPESVYQLLVQDRNAENGSGDHILEDVAVKERELFISDATDEYPASAIKGKCKVRPFVEIDSVKGYIQKDDAFFYVLGYNPETRRLANTKGEIRVGGSHQATLPPCCPFPANGLSGELENPKEELVWSPCLEDYELMMYLRAARSMAQYAGMCNGGSPEDGYKAVSQDATTSNALQVLHQNNYDAAKALQALVKKPYPKELERKWSEDEMSFENRSIGSGIVLMMAMMMIWNKWVMRSQWMINVCFSMVTALWLMVLLKKFVKGLRQYGKNFYKIKKELLPHKETGDLVEYYYTWKKTPSALSSRPHRRRRHNVLRRKALPRSTKSIVSEFVDLSSCSEDDYDSDESDKALRLYCCRHCYSAESRSWHHGSQNKVILCDDCRIYYKKYGKLPTIDETREPPSCMFKVGVENQRREEDGYLVNGKLALRSRRAIPPVQTTLRSGRNKADNPVEGVSCESSGGSRRLAKINKAPSPSSGSTSSTGSSGGKDKVKKGKLKKGKKRRRDQSPGENQATDKRKKTPAQDSDEDANDNASDTSSTTGGRDSVVPDHEASSVCSNSSNTNDDAASNRSCSPAGSRLEPPAPLPPNFKRLFCGEEGESCVRTDVIFVHPDKPKKESTPRETTCCKESSSTKTEASESSSSDVAKIRCSSNKSPYDTPATITSHYESSLRMMAQGQYHLYPPNLPAGMSPQGIPIPGFLPHGVGIDYRMPPFHMFPGVGIIPGSVSSRDTKCAEGFEQWYAPYRMAQLQSAGHHIPAISYLQGQGRAHDQGTLDSRSPAHEALIKGGTGRVLPNDPVSELQYYGPQHHSHSHLHTHFHIHPHEQQHLQNLQAAGNMSNIDPAYLQHPVLAAWRNHPSLWQHSELMHLHGNSARSIFPEELAHVQGLGSTPLDRQLQHQLLLNQQSKYHSQQQHMLAQQEERYWRQHNRSAQQRLESEKMNDHVISSLFKKDHRNLQSPSQLENVVKKSLDSTGAYTSPSKKPPVTIDLSDD</sequence>
<evidence type="ECO:0000256" key="9">
    <source>
        <dbReference type="SAM" id="MobiDB-lite"/>
    </source>
</evidence>
<dbReference type="SMART" id="SM00401">
    <property type="entry name" value="ZnF_GATA"/>
    <property type="match status" value="1"/>
</dbReference>
<dbReference type="FunFam" id="2.30.30.490:FF:000045">
    <property type="entry name" value="Predicted protein"/>
    <property type="match status" value="1"/>
</dbReference>
<evidence type="ECO:0000259" key="12">
    <source>
        <dbReference type="PROSITE" id="PS51156"/>
    </source>
</evidence>
<keyword evidence="3" id="KW-0863">Zinc-finger</keyword>